<gene>
    <name evidence="8" type="primary">LOC116305264</name>
</gene>
<dbReference type="SUPFAM" id="SSF50978">
    <property type="entry name" value="WD40 repeat-like"/>
    <property type="match status" value="1"/>
</dbReference>
<dbReference type="InParanoid" id="A0A6P8IV86"/>
<proteinExistence type="inferred from homology"/>
<evidence type="ECO:0000259" key="6">
    <source>
        <dbReference type="Pfam" id="PF04003"/>
    </source>
</evidence>
<dbReference type="FunFam" id="2.130.10.10:FF:000172">
    <property type="entry name" value="WD repeat domain 3"/>
    <property type="match status" value="1"/>
</dbReference>
<dbReference type="Pfam" id="PF25172">
    <property type="entry name" value="Beta-prop_WDR3_2nd"/>
    <property type="match status" value="1"/>
</dbReference>
<feature type="repeat" description="WD" evidence="4">
    <location>
        <begin position="449"/>
        <end position="490"/>
    </location>
</feature>
<keyword evidence="7" id="KW-1185">Reference proteome</keyword>
<dbReference type="InterPro" id="IPR007148">
    <property type="entry name" value="SSU_processome_Utp12"/>
</dbReference>
<dbReference type="Proteomes" id="UP000515163">
    <property type="component" value="Unplaced"/>
</dbReference>
<dbReference type="PROSITE" id="PS50294">
    <property type="entry name" value="WD_REPEATS_REGION"/>
    <property type="match status" value="4"/>
</dbReference>
<evidence type="ECO:0000256" key="2">
    <source>
        <dbReference type="ARBA" id="ARBA00022737"/>
    </source>
</evidence>
<dbReference type="AlphaFoldDB" id="A0A6P8IV86"/>
<feature type="unsure residue" description="D or N" evidence="8">
    <location>
        <position position="698"/>
    </location>
</feature>
<evidence type="ECO:0000256" key="1">
    <source>
        <dbReference type="ARBA" id="ARBA00022574"/>
    </source>
</evidence>
<evidence type="ECO:0000256" key="5">
    <source>
        <dbReference type="SAM" id="SignalP"/>
    </source>
</evidence>
<dbReference type="PROSITE" id="PS50082">
    <property type="entry name" value="WD_REPEATS_2"/>
    <property type="match status" value="4"/>
</dbReference>
<dbReference type="GO" id="GO:0034388">
    <property type="term" value="C:Pwp2p-containing subcomplex of 90S preribosome"/>
    <property type="evidence" value="ECO:0007669"/>
    <property type="project" value="TreeGrafter"/>
</dbReference>
<evidence type="ECO:0000256" key="3">
    <source>
        <dbReference type="ARBA" id="ARBA00038229"/>
    </source>
</evidence>
<protein>
    <submittedName>
        <fullName evidence="8">WD repeat-containing protein 3-like</fullName>
    </submittedName>
</protein>
<dbReference type="RefSeq" id="XP_031570999.1">
    <property type="nucleotide sequence ID" value="XM_031715139.1"/>
</dbReference>
<dbReference type="KEGG" id="aten:116305264"/>
<sequence length="759" mass="85807">MVSNYIIYALFFKVWGFVIANNESRLSTGCGDSELRVWKISYPANTQDAPASELGAKRSAIDADLENESDVLQSDKQESQPVTCELLGSVIRQSRARVTSLHSSNSGQILGCLGNDSQLELFRITTEEEINKSLQKRMKRARKKQRKEATDPEKAKFEDISITRTVEDEFVRVFTLRVSAKTKAFDLHQNFTAEDVKVLLLLQNNTIEVHNIPVSGQIPQSSLVEHVRQPGHRSDVRTISLSSDGMCVLSGSQETLKVWNRDSQQCIHTMSTGYTLCSFFVPGDKHAIIGTKEGKIEIYDIAAGSLLESVEAHEGPVWSLSLAPDKRGFVSGSGDSTVKFWEFELITDENYSKTSKRLGIAHVQTLKLKEEVVCVKYSPNQKLLAVSLLDCTVKVFFADSLKFFLSLYGHKLPVMALDISSDSTLIITGSADKNIKIWGLDFGDCHKSIFAHDDGIMGLQFIANTHYFMSVSKDKTLKYWDADKFEQIMVLQGHQGEVWCLAVSPNGEYVVTGSHDKSLRLWQRTDEPLIIDEEREQERETAFEETLAQGPEQVIPGENDSEARKAGKKTMESMKSAEQLMEAIELHREESAKMFEYRTALKVNKKAPLPPTNPILMAFGNISSSRYVLQVTQKIRSSELEEALVVLPFDYVIDILKLLDEWIKANWEIELSCRCLFFLMRIHHNQIAATSKLLPVIDSIRQNTKRQVHGLRDIIGFNQAGMQFLRQEMEAKEISFFTDATEKLRNIRKKRKTVKQVVI</sequence>
<keyword evidence="2" id="KW-0677">Repeat</keyword>
<dbReference type="GO" id="GO:0030490">
    <property type="term" value="P:maturation of SSU-rRNA"/>
    <property type="evidence" value="ECO:0007669"/>
    <property type="project" value="TreeGrafter"/>
</dbReference>
<feature type="repeat" description="WD" evidence="4">
    <location>
        <begin position="407"/>
        <end position="448"/>
    </location>
</feature>
<dbReference type="InterPro" id="IPR036322">
    <property type="entry name" value="WD40_repeat_dom_sf"/>
</dbReference>
<comment type="similarity">
    <text evidence="3">Belongs to the WD repeat WDR3/UTP12 family.</text>
</comment>
<keyword evidence="1 4" id="KW-0853">WD repeat</keyword>
<evidence type="ECO:0000256" key="4">
    <source>
        <dbReference type="PROSITE-ProRule" id="PRU00221"/>
    </source>
</evidence>
<feature type="repeat" description="WD" evidence="4">
    <location>
        <begin position="491"/>
        <end position="523"/>
    </location>
</feature>
<accession>A0A6P8IV86</accession>
<keyword evidence="5" id="KW-0732">Signal</keyword>
<feature type="repeat" description="WD" evidence="4">
    <location>
        <begin position="310"/>
        <end position="344"/>
    </location>
</feature>
<evidence type="ECO:0000313" key="8">
    <source>
        <dbReference type="RefSeq" id="XP_031570999.1"/>
    </source>
</evidence>
<dbReference type="CDD" id="cd00200">
    <property type="entry name" value="WD40"/>
    <property type="match status" value="1"/>
</dbReference>
<dbReference type="PANTHER" id="PTHR19853">
    <property type="entry name" value="WD REPEAT CONTAINING PROTEIN 3 WDR3"/>
    <property type="match status" value="1"/>
</dbReference>
<dbReference type="InterPro" id="IPR051570">
    <property type="entry name" value="TBC1_cilium_biogenesis"/>
</dbReference>
<dbReference type="OrthoDB" id="407922at2759"/>
<dbReference type="InterPro" id="IPR015943">
    <property type="entry name" value="WD40/YVTN_repeat-like_dom_sf"/>
</dbReference>
<dbReference type="FunFam" id="2.130.10.10:FF:000178">
    <property type="entry name" value="WD repeat domain 3"/>
    <property type="match status" value="1"/>
</dbReference>
<dbReference type="InterPro" id="IPR020472">
    <property type="entry name" value="WD40_PAC1"/>
</dbReference>
<evidence type="ECO:0000313" key="7">
    <source>
        <dbReference type="Proteomes" id="UP000515163"/>
    </source>
</evidence>
<feature type="chain" id="PRO_5028170426" evidence="5">
    <location>
        <begin position="21"/>
        <end position="759"/>
    </location>
</feature>
<dbReference type="PRINTS" id="PR00320">
    <property type="entry name" value="GPROTEINBRPT"/>
</dbReference>
<dbReference type="GO" id="GO:0032040">
    <property type="term" value="C:small-subunit processome"/>
    <property type="evidence" value="ECO:0007669"/>
    <property type="project" value="TreeGrafter"/>
</dbReference>
<dbReference type="PANTHER" id="PTHR19853:SF0">
    <property type="entry name" value="WD REPEAT-CONTAINING PROTEIN 3"/>
    <property type="match status" value="1"/>
</dbReference>
<dbReference type="Pfam" id="PF04003">
    <property type="entry name" value="Utp12"/>
    <property type="match status" value="1"/>
</dbReference>
<dbReference type="InterPro" id="IPR001680">
    <property type="entry name" value="WD40_rpt"/>
</dbReference>
<dbReference type="GO" id="GO:0030515">
    <property type="term" value="F:snoRNA binding"/>
    <property type="evidence" value="ECO:0007669"/>
    <property type="project" value="TreeGrafter"/>
</dbReference>
<organism evidence="7 8">
    <name type="scientific">Actinia tenebrosa</name>
    <name type="common">Australian red waratah sea anemone</name>
    <dbReference type="NCBI Taxonomy" id="6105"/>
    <lineage>
        <taxon>Eukaryota</taxon>
        <taxon>Metazoa</taxon>
        <taxon>Cnidaria</taxon>
        <taxon>Anthozoa</taxon>
        <taxon>Hexacorallia</taxon>
        <taxon>Actiniaria</taxon>
        <taxon>Actiniidae</taxon>
        <taxon>Actinia</taxon>
    </lineage>
</organism>
<dbReference type="SMART" id="SM00320">
    <property type="entry name" value="WD40"/>
    <property type="match status" value="9"/>
</dbReference>
<name>A0A6P8IV86_ACTTE</name>
<feature type="signal peptide" evidence="5">
    <location>
        <begin position="1"/>
        <end position="20"/>
    </location>
</feature>
<feature type="domain" description="Small-subunit processome Utp12" evidence="6">
    <location>
        <begin position="625"/>
        <end position="727"/>
    </location>
</feature>
<dbReference type="FunCoup" id="A0A6P8IV86">
    <property type="interactions" value="2868"/>
</dbReference>
<dbReference type="Gene3D" id="2.130.10.10">
    <property type="entry name" value="YVTN repeat-like/Quinoprotein amine dehydrogenase"/>
    <property type="match status" value="4"/>
</dbReference>
<reference evidence="8" key="1">
    <citation type="submission" date="2025-08" db="UniProtKB">
        <authorList>
            <consortium name="RefSeq"/>
        </authorList>
    </citation>
    <scope>IDENTIFICATION</scope>
</reference>